<evidence type="ECO:0000313" key="1">
    <source>
        <dbReference type="EMBL" id="SCZ82023.1"/>
    </source>
</evidence>
<dbReference type="Proteomes" id="UP000199208">
    <property type="component" value="Unassembled WGS sequence"/>
</dbReference>
<name>A0A1G5S6U2_9FIRM</name>
<keyword evidence="2" id="KW-1185">Reference proteome</keyword>
<dbReference type="EMBL" id="FMWL01000030">
    <property type="protein sequence ID" value="SCZ82023.1"/>
    <property type="molecule type" value="Genomic_DNA"/>
</dbReference>
<protein>
    <submittedName>
        <fullName evidence="1">Uncharacterized protein</fullName>
    </submittedName>
</protein>
<proteinExistence type="predicted"/>
<accession>A0A1G5S6U2</accession>
<evidence type="ECO:0000313" key="2">
    <source>
        <dbReference type="Proteomes" id="UP000199208"/>
    </source>
</evidence>
<organism evidence="1 2">
    <name type="scientific">Acidaminobacter hydrogenoformans DSM 2784</name>
    <dbReference type="NCBI Taxonomy" id="1120920"/>
    <lineage>
        <taxon>Bacteria</taxon>
        <taxon>Bacillati</taxon>
        <taxon>Bacillota</taxon>
        <taxon>Clostridia</taxon>
        <taxon>Peptostreptococcales</taxon>
        <taxon>Acidaminobacteraceae</taxon>
        <taxon>Acidaminobacter</taxon>
    </lineage>
</organism>
<reference evidence="1 2" key="1">
    <citation type="submission" date="2016-10" db="EMBL/GenBank/DDBJ databases">
        <authorList>
            <person name="de Groot N.N."/>
        </authorList>
    </citation>
    <scope>NUCLEOTIDE SEQUENCE [LARGE SCALE GENOMIC DNA]</scope>
    <source>
        <strain evidence="1 2">DSM 2784</strain>
    </source>
</reference>
<sequence length="56" mass="6562">MNSTTYRSLNAANKVPGEFEMTCEICHSPADLIRFKNKYVCTSCRDHIREHSEQWL</sequence>
<dbReference type="AlphaFoldDB" id="A0A1G5S6U2"/>
<gene>
    <name evidence="1" type="ORF">SAMN03080599_03278</name>
</gene>